<proteinExistence type="predicted"/>
<name>M3BEI9_STRM1</name>
<accession>M3BEI9</accession>
<dbReference type="Proteomes" id="UP000011740">
    <property type="component" value="Unassembled WGS sequence"/>
</dbReference>
<sequence length="220" mass="23557">MLIVDIVLETADTTGFTLWPVAGLPPYRPLALSGRMTPDEVGSAMAALARHTVGASDDDPPAPDAAALVRRMLAEEEISVDGGLRFRHTGLDVTVNPGCCCGLRDWRDWSSLVTDGEVPWLGHDPTPRVELAEATVRLWPDGGFAAEPPPTRPVGIPVADLPGILRSVQDDLRGFLGLVERWAARRVPDQARELTDRLDADLAVTAPLPGRHTGGLAQVV</sequence>
<gene>
    <name evidence="1" type="ORF">H340_23803</name>
</gene>
<protein>
    <submittedName>
        <fullName evidence="1">Uncharacterized protein</fullName>
    </submittedName>
</protein>
<organism evidence="1 2">
    <name type="scientific">Streptomyces mobaraensis (strain ATCC 29032 / DSM 40847 / JCM 4168 / NBRC 13819 / NCIMB 11159 / IPCR 16-22)</name>
    <dbReference type="NCBI Taxonomy" id="1223523"/>
    <lineage>
        <taxon>Bacteria</taxon>
        <taxon>Bacillati</taxon>
        <taxon>Actinomycetota</taxon>
        <taxon>Actinomycetes</taxon>
        <taxon>Kitasatosporales</taxon>
        <taxon>Streptomycetaceae</taxon>
        <taxon>Streptomyces</taxon>
    </lineage>
</organism>
<evidence type="ECO:0000313" key="1">
    <source>
        <dbReference type="EMBL" id="EME97969.1"/>
    </source>
</evidence>
<evidence type="ECO:0000313" key="2">
    <source>
        <dbReference type="Proteomes" id="UP000011740"/>
    </source>
</evidence>
<dbReference type="RefSeq" id="WP_004950515.1">
    <property type="nucleotide sequence ID" value="NZ_AORZ01000094.1"/>
</dbReference>
<dbReference type="EMBL" id="AORZ01000094">
    <property type="protein sequence ID" value="EME97969.1"/>
    <property type="molecule type" value="Genomic_DNA"/>
</dbReference>
<dbReference type="PATRIC" id="fig|1223523.3.peg.4837"/>
<comment type="caution">
    <text evidence="1">The sequence shown here is derived from an EMBL/GenBank/DDBJ whole genome shotgun (WGS) entry which is preliminary data.</text>
</comment>
<dbReference type="AlphaFoldDB" id="M3BEI9"/>
<dbReference type="eggNOG" id="ENOG5033V08">
    <property type="taxonomic scope" value="Bacteria"/>
</dbReference>
<reference evidence="1 2" key="1">
    <citation type="journal article" date="2013" name="Genome Announc.">
        <title>Whole-Genome Shotgun Assembly and Analysis of the Genome of Streptomyces mobaraensis DSM 40847, a Strain for Industrial Production of Microbial Transglutaminase.</title>
        <authorList>
            <person name="Yang H."/>
            <person name="He T."/>
            <person name="Wu W."/>
            <person name="Zhu W."/>
            <person name="Lu B."/>
            <person name="Sun W."/>
        </authorList>
    </citation>
    <scope>NUCLEOTIDE SEQUENCE [LARGE SCALE GENOMIC DNA]</scope>
    <source>
        <strain evidence="1 2">DSM 40847</strain>
    </source>
</reference>